<evidence type="ECO:0000313" key="1">
    <source>
        <dbReference type="EMBL" id="CAF2828954.1"/>
    </source>
</evidence>
<sequence>MPLVNKSLVERFNLGRTVPGTRSSHHFVPSSTFTITRYLTSEDTNAVAVFSFNSSPEARWWVGLVEKISEKQGDFDVKFLHPHGLRILLRKVSGKDYENTVCAVGRFHQ</sequence>
<name>A0A7R8H3F3_LEPSM</name>
<dbReference type="Proteomes" id="UP000675881">
    <property type="component" value="Chromosome 13"/>
</dbReference>
<reference evidence="1" key="1">
    <citation type="submission" date="2021-02" db="EMBL/GenBank/DDBJ databases">
        <authorList>
            <person name="Bekaert M."/>
        </authorList>
    </citation>
    <scope>NUCLEOTIDE SEQUENCE</scope>
    <source>
        <strain evidence="1">IoA-00</strain>
    </source>
</reference>
<accession>A0A7R8H3F3</accession>
<protein>
    <submittedName>
        <fullName evidence="1">(salmon louse) hypothetical protein</fullName>
    </submittedName>
</protein>
<evidence type="ECO:0000313" key="2">
    <source>
        <dbReference type="Proteomes" id="UP000675881"/>
    </source>
</evidence>
<dbReference type="AlphaFoldDB" id="A0A7R8H3F3"/>
<gene>
    <name evidence="1" type="ORF">LSAA_4259</name>
</gene>
<keyword evidence="2" id="KW-1185">Reference proteome</keyword>
<dbReference type="EMBL" id="HG994592">
    <property type="protein sequence ID" value="CAF2828954.1"/>
    <property type="molecule type" value="Genomic_DNA"/>
</dbReference>
<proteinExistence type="predicted"/>
<organism evidence="1 2">
    <name type="scientific">Lepeophtheirus salmonis</name>
    <name type="common">Salmon louse</name>
    <name type="synonym">Caligus salmonis</name>
    <dbReference type="NCBI Taxonomy" id="72036"/>
    <lineage>
        <taxon>Eukaryota</taxon>
        <taxon>Metazoa</taxon>
        <taxon>Ecdysozoa</taxon>
        <taxon>Arthropoda</taxon>
        <taxon>Crustacea</taxon>
        <taxon>Multicrustacea</taxon>
        <taxon>Hexanauplia</taxon>
        <taxon>Copepoda</taxon>
        <taxon>Siphonostomatoida</taxon>
        <taxon>Caligidae</taxon>
        <taxon>Lepeophtheirus</taxon>
    </lineage>
</organism>